<dbReference type="PANTHER" id="PTHR19139:SF270">
    <property type="entry name" value="ENTOMOGLYCEROPORIN 1-RELATED"/>
    <property type="match status" value="1"/>
</dbReference>
<feature type="transmembrane region" description="Helical" evidence="8">
    <location>
        <begin position="266"/>
        <end position="286"/>
    </location>
</feature>
<dbReference type="InParanoid" id="A0A1Y1KZZ1"/>
<name>A0A1Y1KZZ1_PHOPY</name>
<dbReference type="EMBL" id="GEZM01071529">
    <property type="protein sequence ID" value="JAV65730.1"/>
    <property type="molecule type" value="Transcribed_RNA"/>
</dbReference>
<keyword evidence="4 7" id="KW-0812">Transmembrane</keyword>
<evidence type="ECO:0000313" key="11">
    <source>
        <dbReference type="Proteomes" id="UP000327044"/>
    </source>
</evidence>
<dbReference type="Pfam" id="PF00230">
    <property type="entry name" value="MIP"/>
    <property type="match status" value="1"/>
</dbReference>
<dbReference type="AlphaFoldDB" id="A0A1Y1KZZ1"/>
<dbReference type="InterPro" id="IPR023271">
    <property type="entry name" value="Aquaporin-like"/>
</dbReference>
<feature type="transmembrane region" description="Helical" evidence="8">
    <location>
        <begin position="51"/>
        <end position="84"/>
    </location>
</feature>
<dbReference type="GO" id="GO:0005886">
    <property type="term" value="C:plasma membrane"/>
    <property type="evidence" value="ECO:0007669"/>
    <property type="project" value="TreeGrafter"/>
</dbReference>
<organism evidence="9">
    <name type="scientific">Photinus pyralis</name>
    <name type="common">Common eastern firefly</name>
    <name type="synonym">Lampyris pyralis</name>
    <dbReference type="NCBI Taxonomy" id="7054"/>
    <lineage>
        <taxon>Eukaryota</taxon>
        <taxon>Metazoa</taxon>
        <taxon>Ecdysozoa</taxon>
        <taxon>Arthropoda</taxon>
        <taxon>Hexapoda</taxon>
        <taxon>Insecta</taxon>
        <taxon>Pterygota</taxon>
        <taxon>Neoptera</taxon>
        <taxon>Endopterygota</taxon>
        <taxon>Coleoptera</taxon>
        <taxon>Polyphaga</taxon>
        <taxon>Elateriformia</taxon>
        <taxon>Elateroidea</taxon>
        <taxon>Lampyridae</taxon>
        <taxon>Lampyrinae</taxon>
        <taxon>Photinus</taxon>
    </lineage>
</organism>
<evidence type="ECO:0000256" key="2">
    <source>
        <dbReference type="ARBA" id="ARBA00006175"/>
    </source>
</evidence>
<dbReference type="EMBL" id="VVIM01000006">
    <property type="protein sequence ID" value="KAB0798518.1"/>
    <property type="molecule type" value="Genomic_DNA"/>
</dbReference>
<dbReference type="PANTHER" id="PTHR19139">
    <property type="entry name" value="AQUAPORIN TRANSPORTER"/>
    <property type="match status" value="1"/>
</dbReference>
<dbReference type="PRINTS" id="PR00783">
    <property type="entry name" value="MINTRINSICP"/>
</dbReference>
<evidence type="ECO:0000313" key="10">
    <source>
        <dbReference type="EMBL" id="KAB0798518.1"/>
    </source>
</evidence>
<keyword evidence="3 7" id="KW-0813">Transport</keyword>
<feature type="transmembrane region" description="Helical" evidence="8">
    <location>
        <begin position="90"/>
        <end position="110"/>
    </location>
</feature>
<sequence length="321" mass="34849">MLDNIPSISDGIRLSVRRLPNILRSSEQQYHQEGGKQSTFFSQSVRKKNRAVCNIFVMGLAELLGTALLLFLGCMGCVSGVSVVPIPHHLSGIIFGMTVLLIIQLFGHISGAHLNPAVTLSSAILGHLKPLLVPVYIAAQFIGAFLGFGLLKVLIPEDLAEEFNGDVNGTAVPAVAKPGLCSTTLHPRLTSMQALAIEAIITTVLIMICCSVWDKRNAKNTDSTPVRFGLIISVISMTAGPFTGASMNTVRSFAPAVFNGDWDSHWVYWVGPTLGALIGTFSYKFLFEDSDDEEDSNEDKLNNTEDIPLHESHIRMKNNIV</sequence>
<dbReference type="FunCoup" id="A0A1Y1KZZ1">
    <property type="interactions" value="96"/>
</dbReference>
<dbReference type="EMBL" id="GEZM01071534">
    <property type="protein sequence ID" value="JAV65719.1"/>
    <property type="molecule type" value="Transcribed_RNA"/>
</dbReference>
<evidence type="ECO:0008006" key="12">
    <source>
        <dbReference type="Google" id="ProtNLM"/>
    </source>
</evidence>
<evidence type="ECO:0000256" key="3">
    <source>
        <dbReference type="ARBA" id="ARBA00022448"/>
    </source>
</evidence>
<reference evidence="10" key="3">
    <citation type="submission" date="2019-08" db="EMBL/GenBank/DDBJ databases">
        <authorList>
            <consortium name="Photinus pyralis genome working group"/>
            <person name="Fallon T.R."/>
            <person name="Sander Lower S.E."/>
            <person name="Weng J.-K."/>
        </authorList>
    </citation>
    <scope>NUCLEOTIDE SEQUENCE</scope>
    <source>
        <strain evidence="10">1611_PpyrPB1</strain>
        <tissue evidence="10">Whole body</tissue>
    </source>
</reference>
<evidence type="ECO:0000256" key="4">
    <source>
        <dbReference type="ARBA" id="ARBA00022692"/>
    </source>
</evidence>
<keyword evidence="6 8" id="KW-0472">Membrane</keyword>
<accession>A0A1Y1KZZ1</accession>
<dbReference type="OrthoDB" id="3222at2759"/>
<evidence type="ECO:0000313" key="9">
    <source>
        <dbReference type="EMBL" id="JAV65730.1"/>
    </source>
</evidence>
<dbReference type="NCBIfam" id="TIGR00861">
    <property type="entry name" value="MIP"/>
    <property type="match status" value="1"/>
</dbReference>
<gene>
    <name evidence="10" type="ORF">PPYR_09511</name>
</gene>
<dbReference type="EMBL" id="GEZM01071532">
    <property type="protein sequence ID" value="JAV65723.1"/>
    <property type="molecule type" value="Transcribed_RNA"/>
</dbReference>
<dbReference type="InterPro" id="IPR034294">
    <property type="entry name" value="Aquaporin_transptr"/>
</dbReference>
<evidence type="ECO:0000256" key="1">
    <source>
        <dbReference type="ARBA" id="ARBA00004141"/>
    </source>
</evidence>
<dbReference type="SUPFAM" id="SSF81338">
    <property type="entry name" value="Aquaporin-like"/>
    <property type="match status" value="1"/>
</dbReference>
<dbReference type="InterPro" id="IPR000425">
    <property type="entry name" value="MIP"/>
</dbReference>
<reference evidence="9" key="1">
    <citation type="journal article" date="2016" name="Sci. Rep.">
        <title>Molecular characterization of firefly nuptial gifts: a multi-omics approach sheds light on postcopulatory sexual selection.</title>
        <authorList>
            <person name="Al-Wathiqui N."/>
            <person name="Fallon T.R."/>
            <person name="South A."/>
            <person name="Weng J.K."/>
            <person name="Lewis S.M."/>
        </authorList>
    </citation>
    <scope>NUCLEOTIDE SEQUENCE</scope>
</reference>
<proteinExistence type="inferred from homology"/>
<evidence type="ECO:0000256" key="6">
    <source>
        <dbReference type="ARBA" id="ARBA00023136"/>
    </source>
</evidence>
<feature type="transmembrane region" description="Helical" evidence="8">
    <location>
        <begin position="194"/>
        <end position="213"/>
    </location>
</feature>
<feature type="transmembrane region" description="Helical" evidence="8">
    <location>
        <begin position="131"/>
        <end position="155"/>
    </location>
</feature>
<protein>
    <recommendedName>
        <fullName evidence="12">Aquaporin</fullName>
    </recommendedName>
</protein>
<evidence type="ECO:0000256" key="5">
    <source>
        <dbReference type="ARBA" id="ARBA00022989"/>
    </source>
</evidence>
<evidence type="ECO:0000256" key="7">
    <source>
        <dbReference type="RuleBase" id="RU000477"/>
    </source>
</evidence>
<evidence type="ECO:0000256" key="8">
    <source>
        <dbReference type="SAM" id="Phobius"/>
    </source>
</evidence>
<dbReference type="PROSITE" id="PS00221">
    <property type="entry name" value="MIP"/>
    <property type="match status" value="1"/>
</dbReference>
<dbReference type="Gene3D" id="1.20.1080.10">
    <property type="entry name" value="Glycerol uptake facilitator protein"/>
    <property type="match status" value="1"/>
</dbReference>
<keyword evidence="5 8" id="KW-1133">Transmembrane helix</keyword>
<keyword evidence="11" id="KW-1185">Reference proteome</keyword>
<comment type="subcellular location">
    <subcellularLocation>
        <location evidence="1">Membrane</location>
        <topology evidence="1">Multi-pass membrane protein</topology>
    </subcellularLocation>
</comment>
<feature type="transmembrane region" description="Helical" evidence="8">
    <location>
        <begin position="225"/>
        <end position="246"/>
    </location>
</feature>
<dbReference type="InterPro" id="IPR022357">
    <property type="entry name" value="MIP_CS"/>
</dbReference>
<reference evidence="10 11" key="2">
    <citation type="journal article" date="2018" name="Elife">
        <title>Firefly genomes illuminate parallel origins of bioluminescence in beetles.</title>
        <authorList>
            <person name="Fallon T.R."/>
            <person name="Lower S.E."/>
            <person name="Chang C.H."/>
            <person name="Bessho-Uehara M."/>
            <person name="Martin G.J."/>
            <person name="Bewick A.J."/>
            <person name="Behringer M."/>
            <person name="Debat H.J."/>
            <person name="Wong I."/>
            <person name="Day J.C."/>
            <person name="Suvorov A."/>
            <person name="Silva C.J."/>
            <person name="Stanger-Hall K.F."/>
            <person name="Hall D.W."/>
            <person name="Schmitz R.J."/>
            <person name="Nelson D.R."/>
            <person name="Lewis S.M."/>
            <person name="Shigenobu S."/>
            <person name="Bybee S.M."/>
            <person name="Larracuente A.M."/>
            <person name="Oba Y."/>
            <person name="Weng J.K."/>
        </authorList>
    </citation>
    <scope>NUCLEOTIDE SEQUENCE [LARGE SCALE GENOMIC DNA]</scope>
    <source>
        <strain evidence="10">1611_PpyrPB1</strain>
        <tissue evidence="10">Whole body</tissue>
    </source>
</reference>
<dbReference type="GO" id="GO:0015267">
    <property type="term" value="F:channel activity"/>
    <property type="evidence" value="ECO:0007669"/>
    <property type="project" value="InterPro"/>
</dbReference>
<comment type="similarity">
    <text evidence="2 7">Belongs to the MIP/aquaporin (TC 1.A.8) family.</text>
</comment>
<dbReference type="Proteomes" id="UP000327044">
    <property type="component" value="Unassembled WGS sequence"/>
</dbReference>